<comment type="caution">
    <text evidence="1">The sequence shown here is derived from an EMBL/GenBank/DDBJ whole genome shotgun (WGS) entry which is preliminary data.</text>
</comment>
<keyword evidence="2" id="KW-1185">Reference proteome</keyword>
<dbReference type="Proteomes" id="UP001558613">
    <property type="component" value="Unassembled WGS sequence"/>
</dbReference>
<proteinExistence type="predicted"/>
<gene>
    <name evidence="1" type="ORF">QQF64_032755</name>
</gene>
<reference evidence="1 2" key="1">
    <citation type="submission" date="2023-09" db="EMBL/GenBank/DDBJ databases">
        <authorList>
            <person name="Wang M."/>
        </authorList>
    </citation>
    <scope>NUCLEOTIDE SEQUENCE [LARGE SCALE GENOMIC DNA]</scope>
    <source>
        <strain evidence="1">GT-2023</strain>
        <tissue evidence="1">Liver</tissue>
    </source>
</reference>
<protein>
    <submittedName>
        <fullName evidence="1">Uncharacterized protein</fullName>
    </submittedName>
</protein>
<evidence type="ECO:0000313" key="2">
    <source>
        <dbReference type="Proteomes" id="UP001558613"/>
    </source>
</evidence>
<dbReference type="EMBL" id="JAYMGO010000009">
    <property type="protein sequence ID" value="KAL1267392.1"/>
    <property type="molecule type" value="Genomic_DNA"/>
</dbReference>
<sequence length="74" mass="8156">MRGVQGGHNESPEHTFGCKIIIMSSHCIRLRRAEVASSLTSVCLKRAAKAVSPVLFGSWPHMPLSYFLAVDSRE</sequence>
<name>A0ABR3MRX4_9TELE</name>
<organism evidence="1 2">
    <name type="scientific">Cirrhinus molitorella</name>
    <name type="common">mud carp</name>
    <dbReference type="NCBI Taxonomy" id="172907"/>
    <lineage>
        <taxon>Eukaryota</taxon>
        <taxon>Metazoa</taxon>
        <taxon>Chordata</taxon>
        <taxon>Craniata</taxon>
        <taxon>Vertebrata</taxon>
        <taxon>Euteleostomi</taxon>
        <taxon>Actinopterygii</taxon>
        <taxon>Neopterygii</taxon>
        <taxon>Teleostei</taxon>
        <taxon>Ostariophysi</taxon>
        <taxon>Cypriniformes</taxon>
        <taxon>Cyprinidae</taxon>
        <taxon>Labeoninae</taxon>
        <taxon>Labeonini</taxon>
        <taxon>Cirrhinus</taxon>
    </lineage>
</organism>
<accession>A0ABR3MRX4</accession>
<evidence type="ECO:0000313" key="1">
    <source>
        <dbReference type="EMBL" id="KAL1267392.1"/>
    </source>
</evidence>